<accession>A7RLP5</accession>
<keyword evidence="2" id="KW-1133">Transmembrane helix</keyword>
<feature type="transmembrane region" description="Helical" evidence="2">
    <location>
        <begin position="49"/>
        <end position="71"/>
    </location>
</feature>
<dbReference type="InterPro" id="IPR036719">
    <property type="entry name" value="Neuro-gated_channel_TM_sf"/>
</dbReference>
<evidence type="ECO:0000259" key="3">
    <source>
        <dbReference type="Pfam" id="PF02932"/>
    </source>
</evidence>
<dbReference type="Gene3D" id="1.20.58.390">
    <property type="entry name" value="Neurotransmitter-gated ion-channel transmembrane domain"/>
    <property type="match status" value="1"/>
</dbReference>
<feature type="domain" description="Neurotransmitter-gated ion-channel transmembrane" evidence="3">
    <location>
        <begin position="25"/>
        <end position="105"/>
    </location>
</feature>
<evidence type="ECO:0000313" key="4">
    <source>
        <dbReference type="EMBL" id="EDO47727.1"/>
    </source>
</evidence>
<evidence type="ECO:0000313" key="5">
    <source>
        <dbReference type="Proteomes" id="UP000001593"/>
    </source>
</evidence>
<dbReference type="InterPro" id="IPR038050">
    <property type="entry name" value="Neuro_actylchol_rec"/>
</dbReference>
<keyword evidence="2" id="KW-0812">Transmembrane</keyword>
<feature type="region of interest" description="Disordered" evidence="1">
    <location>
        <begin position="99"/>
        <end position="125"/>
    </location>
</feature>
<name>A7RLP5_NEMVE</name>
<organism evidence="4 5">
    <name type="scientific">Nematostella vectensis</name>
    <name type="common">Starlet sea anemone</name>
    <dbReference type="NCBI Taxonomy" id="45351"/>
    <lineage>
        <taxon>Eukaryota</taxon>
        <taxon>Metazoa</taxon>
        <taxon>Cnidaria</taxon>
        <taxon>Anthozoa</taxon>
        <taxon>Hexacorallia</taxon>
        <taxon>Actiniaria</taxon>
        <taxon>Edwardsiidae</taxon>
        <taxon>Nematostella</taxon>
    </lineage>
</organism>
<keyword evidence="2" id="KW-0472">Membrane</keyword>
<dbReference type="InterPro" id="IPR006029">
    <property type="entry name" value="Neurotrans-gated_channel_TM"/>
</dbReference>
<dbReference type="Proteomes" id="UP000001593">
    <property type="component" value="Unassembled WGS sequence"/>
</dbReference>
<keyword evidence="5" id="KW-1185">Reference proteome</keyword>
<sequence>MPTHGHLVAIQLLDPIRKRQENRIAMMVFLRVVPDLIPESSTSIPILDVFLMATLVMVSLILMITIFVLVIHHKEGVPPPWIQKLFCVKPKPANRVEVKSRDEDPFEPAMRAQQPNYGDVKPPNTPGPAKVFMREKKFTENNPMTYKEISEKLDVIFFWMFVVMSCVLYSVILTQKDAPQQ</sequence>
<dbReference type="GO" id="GO:0006811">
    <property type="term" value="P:monoatomic ion transport"/>
    <property type="evidence" value="ECO:0007669"/>
    <property type="project" value="InterPro"/>
</dbReference>
<evidence type="ECO:0000256" key="1">
    <source>
        <dbReference type="SAM" id="MobiDB-lite"/>
    </source>
</evidence>
<evidence type="ECO:0000256" key="2">
    <source>
        <dbReference type="SAM" id="Phobius"/>
    </source>
</evidence>
<protein>
    <recommendedName>
        <fullName evidence="3">Neurotransmitter-gated ion-channel transmembrane domain-containing protein</fullName>
    </recommendedName>
</protein>
<dbReference type="Pfam" id="PF02932">
    <property type="entry name" value="Neur_chan_memb"/>
    <property type="match status" value="1"/>
</dbReference>
<dbReference type="HOGENOM" id="CLU_1490726_0_0_1"/>
<dbReference type="InParanoid" id="A7RLP5"/>
<dbReference type="GO" id="GO:0016020">
    <property type="term" value="C:membrane"/>
    <property type="evidence" value="ECO:0007669"/>
    <property type="project" value="InterPro"/>
</dbReference>
<feature type="transmembrane region" description="Helical" evidence="2">
    <location>
        <begin position="153"/>
        <end position="172"/>
    </location>
</feature>
<gene>
    <name evidence="4" type="ORF">NEMVEDRAFT_v1g198929</name>
</gene>
<dbReference type="AlphaFoldDB" id="A7RLP5"/>
<reference evidence="4 5" key="1">
    <citation type="journal article" date="2007" name="Science">
        <title>Sea anemone genome reveals ancestral eumetazoan gene repertoire and genomic organization.</title>
        <authorList>
            <person name="Putnam N.H."/>
            <person name="Srivastava M."/>
            <person name="Hellsten U."/>
            <person name="Dirks B."/>
            <person name="Chapman J."/>
            <person name="Salamov A."/>
            <person name="Terry A."/>
            <person name="Shapiro H."/>
            <person name="Lindquist E."/>
            <person name="Kapitonov V.V."/>
            <person name="Jurka J."/>
            <person name="Genikhovich G."/>
            <person name="Grigoriev I.V."/>
            <person name="Lucas S.M."/>
            <person name="Steele R.E."/>
            <person name="Finnerty J.R."/>
            <person name="Technau U."/>
            <person name="Martindale M.Q."/>
            <person name="Rokhsar D.S."/>
        </authorList>
    </citation>
    <scope>NUCLEOTIDE SEQUENCE [LARGE SCALE GENOMIC DNA]</scope>
    <source>
        <strain evidence="5">CH2 X CH6</strain>
    </source>
</reference>
<dbReference type="OMA" id="SEITXRI"/>
<proteinExistence type="predicted"/>
<dbReference type="EMBL" id="DS469518">
    <property type="protein sequence ID" value="EDO47727.1"/>
    <property type="molecule type" value="Genomic_DNA"/>
</dbReference>
<dbReference type="PhylomeDB" id="A7RLP5"/>
<dbReference type="CDD" id="cd19051">
    <property type="entry name" value="LGIC_TM_cation"/>
    <property type="match status" value="1"/>
</dbReference>
<dbReference type="SUPFAM" id="SSF90112">
    <property type="entry name" value="Neurotransmitter-gated ion-channel transmembrane pore"/>
    <property type="match status" value="1"/>
</dbReference>